<proteinExistence type="inferred from homology"/>
<evidence type="ECO:0000256" key="4">
    <source>
        <dbReference type="ARBA" id="ARBA00022833"/>
    </source>
</evidence>
<keyword evidence="2" id="KW-0479">Metal-binding</keyword>
<evidence type="ECO:0000313" key="8">
    <source>
        <dbReference type="Proteomes" id="UP001327560"/>
    </source>
</evidence>
<evidence type="ECO:0000256" key="3">
    <source>
        <dbReference type="ARBA" id="ARBA00022771"/>
    </source>
</evidence>
<keyword evidence="8" id="KW-1185">Reference proteome</keyword>
<evidence type="ECO:0000259" key="6">
    <source>
        <dbReference type="Pfam" id="PF08646"/>
    </source>
</evidence>
<keyword evidence="4" id="KW-0862">Zinc</keyword>
<dbReference type="Pfam" id="PF08646">
    <property type="entry name" value="Rep_fac-A_C"/>
    <property type="match status" value="1"/>
</dbReference>
<dbReference type="InterPro" id="IPR012340">
    <property type="entry name" value="NA-bd_OB-fold"/>
</dbReference>
<dbReference type="GO" id="GO:0003677">
    <property type="term" value="F:DNA binding"/>
    <property type="evidence" value="ECO:0007669"/>
    <property type="project" value="UniProtKB-KW"/>
</dbReference>
<accession>A0AAQ3K175</accession>
<dbReference type="AlphaFoldDB" id="A0AAQ3K175"/>
<evidence type="ECO:0000256" key="2">
    <source>
        <dbReference type="ARBA" id="ARBA00022723"/>
    </source>
</evidence>
<organism evidence="7 8">
    <name type="scientific">Canna indica</name>
    <name type="common">Indian-shot</name>
    <dbReference type="NCBI Taxonomy" id="4628"/>
    <lineage>
        <taxon>Eukaryota</taxon>
        <taxon>Viridiplantae</taxon>
        <taxon>Streptophyta</taxon>
        <taxon>Embryophyta</taxon>
        <taxon>Tracheophyta</taxon>
        <taxon>Spermatophyta</taxon>
        <taxon>Magnoliopsida</taxon>
        <taxon>Liliopsida</taxon>
        <taxon>Zingiberales</taxon>
        <taxon>Cannaceae</taxon>
        <taxon>Canna</taxon>
    </lineage>
</organism>
<keyword evidence="5 7" id="KW-0238">DNA-binding</keyword>
<name>A0AAQ3K175_9LILI</name>
<dbReference type="Proteomes" id="UP001327560">
    <property type="component" value="Chromosome 2"/>
</dbReference>
<dbReference type="PANTHER" id="PTHR47165">
    <property type="entry name" value="OS03G0429900 PROTEIN"/>
    <property type="match status" value="1"/>
</dbReference>
<evidence type="ECO:0000313" key="7">
    <source>
        <dbReference type="EMBL" id="WOK98201.1"/>
    </source>
</evidence>
<keyword evidence="3" id="KW-0863">Zinc-finger</keyword>
<reference evidence="7 8" key="1">
    <citation type="submission" date="2023-10" db="EMBL/GenBank/DDBJ databases">
        <title>Chromosome-scale genome assembly provides insights into flower coloration mechanisms of Canna indica.</title>
        <authorList>
            <person name="Li C."/>
        </authorList>
    </citation>
    <scope>NUCLEOTIDE SEQUENCE [LARGE SCALE GENOMIC DNA]</scope>
    <source>
        <tissue evidence="7">Flower</tissue>
    </source>
</reference>
<dbReference type="InterPro" id="IPR047192">
    <property type="entry name" value="Euk_RPA1_DBD_C"/>
</dbReference>
<comment type="similarity">
    <text evidence="1">Belongs to the replication factor A protein 1 family.</text>
</comment>
<gene>
    <name evidence="7" type="ORF">Cni_G06911</name>
</gene>
<dbReference type="EMBL" id="CP136891">
    <property type="protein sequence ID" value="WOK98201.1"/>
    <property type="molecule type" value="Genomic_DNA"/>
</dbReference>
<dbReference type="GO" id="GO:0008270">
    <property type="term" value="F:zinc ion binding"/>
    <property type="evidence" value="ECO:0007669"/>
    <property type="project" value="UniProtKB-KW"/>
</dbReference>
<dbReference type="CDD" id="cd04476">
    <property type="entry name" value="RPA1_DBD_C"/>
    <property type="match status" value="1"/>
</dbReference>
<sequence length="330" mass="37879">MKGMVVRFFNAELRISTTSGSMIYVDEQIPNYQELKTKFDPIIIQLIDYHKKDVHDGQSSKPKCWKTIPELLELNPYVHKDEIFYYKVRILRIDEKFGWWYKACPACKKKVNMYGEKMYWCERCKIETDFVPMYKVEVTATDETETVTFLLFGSSAEKLLRLPSEKIKSPSFTSTNNVPAYILKQVINIDKVFGVSPTTRNIPGVGENLIFDVKHITNINEGDSTQQSLSITTQIDALYSQETPQSKKQIVLTPASTVISHLLYKESQDIFESPTLFSEKYKKKDTSLGIKRKLILDNVDDTPLQITHVPSKKFMTSAKGKEKSCSCCLC</sequence>
<feature type="domain" description="Replication factor A C-terminal" evidence="6">
    <location>
        <begin position="89"/>
        <end position="178"/>
    </location>
</feature>
<dbReference type="Gene3D" id="2.40.50.140">
    <property type="entry name" value="Nucleic acid-binding proteins"/>
    <property type="match status" value="1"/>
</dbReference>
<dbReference type="InterPro" id="IPR013955">
    <property type="entry name" value="Rep_factor-A_C"/>
</dbReference>
<evidence type="ECO:0000256" key="1">
    <source>
        <dbReference type="ARBA" id="ARBA00005690"/>
    </source>
</evidence>
<dbReference type="SUPFAM" id="SSF50249">
    <property type="entry name" value="Nucleic acid-binding proteins"/>
    <property type="match status" value="1"/>
</dbReference>
<evidence type="ECO:0000256" key="5">
    <source>
        <dbReference type="ARBA" id="ARBA00023125"/>
    </source>
</evidence>
<protein>
    <submittedName>
        <fullName evidence="7">Replication protein A 70 kDa DNA-binding subunit B-like</fullName>
    </submittedName>
</protein>
<dbReference type="PANTHER" id="PTHR47165:SF4">
    <property type="entry name" value="OS03G0429900 PROTEIN"/>
    <property type="match status" value="1"/>
</dbReference>